<keyword evidence="3" id="KW-1185">Reference proteome</keyword>
<gene>
    <name evidence="2" type="ORF">PAC_17708</name>
</gene>
<reference evidence="2 3" key="1">
    <citation type="submission" date="2016-03" db="EMBL/GenBank/DDBJ databases">
        <authorList>
            <person name="Ploux O."/>
        </authorList>
    </citation>
    <scope>NUCLEOTIDE SEQUENCE [LARGE SCALE GENOMIC DNA]</scope>
    <source>
        <strain evidence="2 3">UAMH 11012</strain>
    </source>
</reference>
<dbReference type="PANTHER" id="PTHR31630">
    <property type="entry name" value="PHYTANOYL-COA DIOXYGENASE-RELATED-RELATED"/>
    <property type="match status" value="1"/>
</dbReference>
<name>A0A1L7XS54_9HELO</name>
<accession>A0A1L7XS54</accession>
<organism evidence="2 3">
    <name type="scientific">Phialocephala subalpina</name>
    <dbReference type="NCBI Taxonomy" id="576137"/>
    <lineage>
        <taxon>Eukaryota</taxon>
        <taxon>Fungi</taxon>
        <taxon>Dikarya</taxon>
        <taxon>Ascomycota</taxon>
        <taxon>Pezizomycotina</taxon>
        <taxon>Leotiomycetes</taxon>
        <taxon>Helotiales</taxon>
        <taxon>Mollisiaceae</taxon>
        <taxon>Phialocephala</taxon>
        <taxon>Phialocephala fortinii species complex</taxon>
    </lineage>
</organism>
<dbReference type="AlphaFoldDB" id="A0A1L7XS54"/>
<evidence type="ECO:0000313" key="2">
    <source>
        <dbReference type="EMBL" id="CZR67809.1"/>
    </source>
</evidence>
<proteinExistence type="predicted"/>
<dbReference type="OrthoDB" id="445007at2759"/>
<protein>
    <submittedName>
        <fullName evidence="2">Uncharacterized protein</fullName>
    </submittedName>
</protein>
<sequence length="111" mass="12996">MKDVYVFQRHELDWLTIHYGSEPTEKSDQIRTVIYATYTPARMASVEQLRIKKVVFESFGGTTHWPHEQIVARPTQMFLPDGTRDARDRDQPREMPEMTDKLLKLAGAKPY</sequence>
<evidence type="ECO:0000256" key="1">
    <source>
        <dbReference type="SAM" id="MobiDB-lite"/>
    </source>
</evidence>
<feature type="region of interest" description="Disordered" evidence="1">
    <location>
        <begin position="79"/>
        <end position="98"/>
    </location>
</feature>
<feature type="compositionally biased region" description="Basic and acidic residues" evidence="1">
    <location>
        <begin position="82"/>
        <end position="98"/>
    </location>
</feature>
<evidence type="ECO:0000313" key="3">
    <source>
        <dbReference type="Proteomes" id="UP000184330"/>
    </source>
</evidence>
<dbReference type="Proteomes" id="UP000184330">
    <property type="component" value="Unassembled WGS sequence"/>
</dbReference>
<dbReference type="PANTHER" id="PTHR31630:SF6">
    <property type="entry name" value="PHYTANOYL-COA DIOXYGENASE-RELATED"/>
    <property type="match status" value="1"/>
</dbReference>
<dbReference type="EMBL" id="FJOG01000047">
    <property type="protein sequence ID" value="CZR67809.1"/>
    <property type="molecule type" value="Genomic_DNA"/>
</dbReference>
<dbReference type="SUPFAM" id="SSF51197">
    <property type="entry name" value="Clavaminate synthase-like"/>
    <property type="match status" value="1"/>
</dbReference>